<accession>A0AAV3RVX6</accession>
<dbReference type="PANTHER" id="PTHR32444:SF235">
    <property type="entry name" value="OS01G0783900 PROTEIN"/>
    <property type="match status" value="1"/>
</dbReference>
<dbReference type="FunFam" id="2.90.10.10:FF:000005">
    <property type="entry name" value="G-type lectin S-receptor-like serine/threonine-protein kinase"/>
    <property type="match status" value="1"/>
</dbReference>
<evidence type="ECO:0000259" key="4">
    <source>
        <dbReference type="PROSITE" id="PS50927"/>
    </source>
</evidence>
<dbReference type="Gene3D" id="2.90.10.10">
    <property type="entry name" value="Bulb-type lectin domain"/>
    <property type="match status" value="1"/>
</dbReference>
<dbReference type="PROSITE" id="PS51257">
    <property type="entry name" value="PROKAR_LIPOPROTEIN"/>
    <property type="match status" value="1"/>
</dbReference>
<dbReference type="Proteomes" id="UP001454036">
    <property type="component" value="Unassembled WGS sequence"/>
</dbReference>
<dbReference type="PANTHER" id="PTHR32444">
    <property type="entry name" value="BULB-TYPE LECTIN DOMAIN-CONTAINING PROTEIN"/>
    <property type="match status" value="1"/>
</dbReference>
<protein>
    <submittedName>
        <fullName evidence="5">Transmembrane signal receptor</fullName>
    </submittedName>
</protein>
<name>A0AAV3RVX6_LITER</name>
<dbReference type="PROSITE" id="PS50927">
    <property type="entry name" value="BULB_LECTIN"/>
    <property type="match status" value="1"/>
</dbReference>
<comment type="caution">
    <text evidence="5">The sequence shown here is derived from an EMBL/GenBank/DDBJ whole genome shotgun (WGS) entry which is preliminary data.</text>
</comment>
<gene>
    <name evidence="5" type="ORF">LIER_33189</name>
</gene>
<keyword evidence="5" id="KW-0812">Transmembrane</keyword>
<keyword evidence="5" id="KW-0472">Membrane</keyword>
<feature type="chain" id="PRO_5043999699" evidence="3">
    <location>
        <begin position="26"/>
        <end position="138"/>
    </location>
</feature>
<proteinExistence type="predicted"/>
<keyword evidence="1 3" id="KW-0732">Signal</keyword>
<sequence length="138" mass="15116">MDRLSFVLNCSLLLVVLSCAEIAVAIDSLNASISVTHNEPLISAQERFQLGFFNPGSSTRSYLGIWYNVYPTQIVWVANRDSPLNDTSGVLTIQNDGNLILLADGKRIVWSTNIQNLGSGTVSAQLLDTGNLVFEREQ</sequence>
<organism evidence="5 6">
    <name type="scientific">Lithospermum erythrorhizon</name>
    <name type="common">Purple gromwell</name>
    <name type="synonym">Lithospermum officinale var. erythrorhizon</name>
    <dbReference type="NCBI Taxonomy" id="34254"/>
    <lineage>
        <taxon>Eukaryota</taxon>
        <taxon>Viridiplantae</taxon>
        <taxon>Streptophyta</taxon>
        <taxon>Embryophyta</taxon>
        <taxon>Tracheophyta</taxon>
        <taxon>Spermatophyta</taxon>
        <taxon>Magnoliopsida</taxon>
        <taxon>eudicotyledons</taxon>
        <taxon>Gunneridae</taxon>
        <taxon>Pentapetalae</taxon>
        <taxon>asterids</taxon>
        <taxon>lamiids</taxon>
        <taxon>Boraginales</taxon>
        <taxon>Boraginaceae</taxon>
        <taxon>Boraginoideae</taxon>
        <taxon>Lithospermeae</taxon>
        <taxon>Lithospermum</taxon>
    </lineage>
</organism>
<keyword evidence="5" id="KW-0675">Receptor</keyword>
<dbReference type="CDD" id="cd00028">
    <property type="entry name" value="B_lectin"/>
    <property type="match status" value="1"/>
</dbReference>
<evidence type="ECO:0000313" key="5">
    <source>
        <dbReference type="EMBL" id="GAA0185901.1"/>
    </source>
</evidence>
<dbReference type="AlphaFoldDB" id="A0AAV3RVX6"/>
<dbReference type="SUPFAM" id="SSF51110">
    <property type="entry name" value="alpha-D-mannose-specific plant lectins"/>
    <property type="match status" value="1"/>
</dbReference>
<evidence type="ECO:0000256" key="1">
    <source>
        <dbReference type="ARBA" id="ARBA00022729"/>
    </source>
</evidence>
<dbReference type="SMART" id="SM00108">
    <property type="entry name" value="B_lectin"/>
    <property type="match status" value="1"/>
</dbReference>
<feature type="domain" description="Bulb-type lectin" evidence="4">
    <location>
        <begin position="26"/>
        <end position="138"/>
    </location>
</feature>
<dbReference type="InterPro" id="IPR001480">
    <property type="entry name" value="Bulb-type_lectin_dom"/>
</dbReference>
<keyword evidence="6" id="KW-1185">Reference proteome</keyword>
<dbReference type="EMBL" id="BAABME010013182">
    <property type="protein sequence ID" value="GAA0185901.1"/>
    <property type="molecule type" value="Genomic_DNA"/>
</dbReference>
<evidence type="ECO:0000256" key="3">
    <source>
        <dbReference type="SAM" id="SignalP"/>
    </source>
</evidence>
<reference evidence="5 6" key="1">
    <citation type="submission" date="2024-01" db="EMBL/GenBank/DDBJ databases">
        <title>The complete chloroplast genome sequence of Lithospermum erythrorhizon: insights into the phylogenetic relationship among Boraginaceae species and the maternal lineages of purple gromwells.</title>
        <authorList>
            <person name="Okada T."/>
            <person name="Watanabe K."/>
        </authorList>
    </citation>
    <scope>NUCLEOTIDE SEQUENCE [LARGE SCALE GENOMIC DNA]</scope>
</reference>
<feature type="signal peptide" evidence="3">
    <location>
        <begin position="1"/>
        <end position="25"/>
    </location>
</feature>
<dbReference type="Pfam" id="PF01453">
    <property type="entry name" value="B_lectin"/>
    <property type="match status" value="1"/>
</dbReference>
<keyword evidence="2" id="KW-0325">Glycoprotein</keyword>
<evidence type="ECO:0000256" key="2">
    <source>
        <dbReference type="ARBA" id="ARBA00023180"/>
    </source>
</evidence>
<evidence type="ECO:0000313" key="6">
    <source>
        <dbReference type="Proteomes" id="UP001454036"/>
    </source>
</evidence>
<dbReference type="InterPro" id="IPR036426">
    <property type="entry name" value="Bulb-type_lectin_dom_sf"/>
</dbReference>